<evidence type="ECO:0000256" key="5">
    <source>
        <dbReference type="HAMAP-Rule" id="MF_02033"/>
    </source>
</evidence>
<evidence type="ECO:0000256" key="2">
    <source>
        <dbReference type="ARBA" id="ARBA00022618"/>
    </source>
</evidence>
<evidence type="ECO:0000256" key="6">
    <source>
        <dbReference type="PIRNR" id="PIRNR003101"/>
    </source>
</evidence>
<keyword evidence="4 5" id="KW-0131">Cell cycle</keyword>
<evidence type="ECO:0000256" key="1">
    <source>
        <dbReference type="ARBA" id="ARBA00022475"/>
    </source>
</evidence>
<keyword evidence="1 5" id="KW-1003">Cell membrane</keyword>
<comment type="function">
    <text evidence="5 6">Cell division protein that is involved in the assembly of the Z ring. May serve as a membrane anchor for the Z ring.</text>
</comment>
<keyword evidence="3 5" id="KW-0472">Membrane</keyword>
<accession>A0A1J5IHR9</accession>
<dbReference type="Pfam" id="PF14450">
    <property type="entry name" value="FtsA"/>
    <property type="match status" value="2"/>
</dbReference>
<evidence type="ECO:0000313" key="9">
    <source>
        <dbReference type="Proteomes" id="UP000183245"/>
    </source>
</evidence>
<dbReference type="AlphaFoldDB" id="A0A1J5IHR9"/>
<reference evidence="8 9" key="1">
    <citation type="journal article" date="2016" name="Environ. Microbiol.">
        <title>Genomic resolution of a cold subsurface aquifer community provides metabolic insights for novel microbes adapted to high CO concentrations.</title>
        <authorList>
            <person name="Probst A.J."/>
            <person name="Castelle C.J."/>
            <person name="Singh A."/>
            <person name="Brown C.T."/>
            <person name="Anantharaman K."/>
            <person name="Sharon I."/>
            <person name="Hug L.A."/>
            <person name="Burstein D."/>
            <person name="Emerson J.B."/>
            <person name="Thomas B.C."/>
            <person name="Banfield J.F."/>
        </authorList>
    </citation>
    <scope>NUCLEOTIDE SEQUENCE [LARGE SCALE GENOMIC DNA]</scope>
    <source>
        <strain evidence="8">CG2_30_54_11</strain>
    </source>
</reference>
<gene>
    <name evidence="5" type="primary">ftsA</name>
    <name evidence="8" type="ORF">AUK40_04740</name>
</gene>
<evidence type="ECO:0000259" key="7">
    <source>
        <dbReference type="SMART" id="SM00842"/>
    </source>
</evidence>
<dbReference type="GO" id="GO:0043093">
    <property type="term" value="P:FtsZ-dependent cytokinesis"/>
    <property type="evidence" value="ECO:0007669"/>
    <property type="project" value="UniProtKB-UniRule"/>
</dbReference>
<dbReference type="CDD" id="cd24048">
    <property type="entry name" value="ASKHA_NBD_FtsA"/>
    <property type="match status" value="1"/>
</dbReference>
<dbReference type="InterPro" id="IPR050696">
    <property type="entry name" value="FtsA/MreB"/>
</dbReference>
<dbReference type="Gene3D" id="3.30.420.40">
    <property type="match status" value="2"/>
</dbReference>
<dbReference type="PIRSF" id="PIRSF003101">
    <property type="entry name" value="FtsA"/>
    <property type="match status" value="1"/>
</dbReference>
<comment type="similarity">
    <text evidence="5 6">Belongs to the FtsA/MreB family.</text>
</comment>
<comment type="caution">
    <text evidence="8">The sequence shown here is derived from an EMBL/GenBank/DDBJ whole genome shotgun (WGS) entry which is preliminary data.</text>
</comment>
<dbReference type="HAMAP" id="MF_02033">
    <property type="entry name" value="FtsA"/>
    <property type="match status" value="1"/>
</dbReference>
<dbReference type="EMBL" id="MNZT01000081">
    <property type="protein sequence ID" value="OIP96637.1"/>
    <property type="molecule type" value="Genomic_DNA"/>
</dbReference>
<dbReference type="PANTHER" id="PTHR32432">
    <property type="entry name" value="CELL DIVISION PROTEIN FTSA-RELATED"/>
    <property type="match status" value="1"/>
</dbReference>
<organism evidence="8 9">
    <name type="scientific">Candidatus Wirthbacteria bacterium CG2_30_54_11</name>
    <dbReference type="NCBI Taxonomy" id="1817892"/>
    <lineage>
        <taxon>Bacteria</taxon>
        <taxon>Candidatus Wirthbacteria</taxon>
    </lineage>
</organism>
<keyword evidence="2 5" id="KW-0132">Cell division</keyword>
<name>A0A1J5IHR9_9BACT</name>
<dbReference type="GO" id="GO:0032153">
    <property type="term" value="C:cell division site"/>
    <property type="evidence" value="ECO:0007669"/>
    <property type="project" value="UniProtKB-UniRule"/>
</dbReference>
<dbReference type="STRING" id="1817892.AUK40_04740"/>
<sequence length="423" mass="45394">MYVPTQDYLVSIDVGTTKICTLVAAYHEDGKMSVIGVGNVPSQGIRRGVVVNIEETISSISASLEEAERMAGYPIQSAYVSIGGGHISSLNSRGVIAVSRADGEISHEDVARVIEAAQAISLPMNREILHVLPRGFIVDGQEGVENPAGMTGVRLEVETHIVNAASSSVRNLAKCVQQTGVEVEEVVLSPIAAAEAVLSSEDRELGVVLLDIGGGTTDIAIFVEGSIWHSTVLPVGSNHITNDIAIGLRIPFEAAEKIKKNTTLSMPTFEEGTLFEDVNRNNTIDLSHYGVENGSQVLRSDVNSIIEARLSEMFDMVGQEIKKAGQEGLLAGGCVMIGGGSLLSGIVDSAKENLRLPVRIGKPRDVIGLADEINSPLYVTPIGLLLWGMKSRRQREMVRVSPIQLWSNAFGKVRGWVKRSFFP</sequence>
<proteinExistence type="inferred from homology"/>
<dbReference type="InterPro" id="IPR020823">
    <property type="entry name" value="Cell_div_FtsA"/>
</dbReference>
<dbReference type="NCBIfam" id="TIGR01174">
    <property type="entry name" value="ftsA"/>
    <property type="match status" value="1"/>
</dbReference>
<protein>
    <recommendedName>
        <fullName evidence="5 6">Cell division protein FtsA</fullName>
    </recommendedName>
</protein>
<comment type="subcellular location">
    <subcellularLocation>
        <location evidence="5">Cell membrane</location>
        <topology evidence="5">Peripheral membrane protein</topology>
        <orientation evidence="5">Cytoplasmic side</orientation>
    </subcellularLocation>
    <text evidence="5">Localizes to the Z ring in an FtsZ-dependent manner. Targeted to the membrane through a conserved C-terminal amphipathic helix.</text>
</comment>
<dbReference type="PANTHER" id="PTHR32432:SF4">
    <property type="entry name" value="CELL DIVISION PROTEIN FTSA"/>
    <property type="match status" value="1"/>
</dbReference>
<dbReference type="SMART" id="SM00842">
    <property type="entry name" value="FtsA"/>
    <property type="match status" value="1"/>
</dbReference>
<evidence type="ECO:0000256" key="4">
    <source>
        <dbReference type="ARBA" id="ARBA00023306"/>
    </source>
</evidence>
<dbReference type="Gene3D" id="3.30.1490.110">
    <property type="match status" value="1"/>
</dbReference>
<comment type="subunit">
    <text evidence="5">Self-interacts. Interacts with FtsZ.</text>
</comment>
<dbReference type="SUPFAM" id="SSF53067">
    <property type="entry name" value="Actin-like ATPase domain"/>
    <property type="match status" value="2"/>
</dbReference>
<dbReference type="Pfam" id="PF02491">
    <property type="entry name" value="SHS2_FTSA"/>
    <property type="match status" value="1"/>
</dbReference>
<dbReference type="GO" id="GO:0009898">
    <property type="term" value="C:cytoplasmic side of plasma membrane"/>
    <property type="evidence" value="ECO:0007669"/>
    <property type="project" value="UniProtKB-UniRule"/>
</dbReference>
<evidence type="ECO:0000313" key="8">
    <source>
        <dbReference type="EMBL" id="OIP96637.1"/>
    </source>
</evidence>
<feature type="domain" description="SHS2" evidence="7">
    <location>
        <begin position="9"/>
        <end position="197"/>
    </location>
</feature>
<dbReference type="InterPro" id="IPR003494">
    <property type="entry name" value="SHS2_FtsA"/>
</dbReference>
<evidence type="ECO:0000256" key="3">
    <source>
        <dbReference type="ARBA" id="ARBA00023136"/>
    </source>
</evidence>
<dbReference type="Proteomes" id="UP000183245">
    <property type="component" value="Unassembled WGS sequence"/>
</dbReference>
<dbReference type="InterPro" id="IPR043129">
    <property type="entry name" value="ATPase_NBD"/>
</dbReference>